<reference evidence="2 3" key="1">
    <citation type="journal article" date="2018" name="Evol. Lett.">
        <title>Horizontal gene cluster transfer increased hallucinogenic mushroom diversity.</title>
        <authorList>
            <person name="Reynolds H.T."/>
            <person name="Vijayakumar V."/>
            <person name="Gluck-Thaler E."/>
            <person name="Korotkin H.B."/>
            <person name="Matheny P.B."/>
            <person name="Slot J.C."/>
        </authorList>
    </citation>
    <scope>NUCLEOTIDE SEQUENCE [LARGE SCALE GENOMIC DNA]</scope>
    <source>
        <strain evidence="2 3">SRW20</strain>
    </source>
</reference>
<protein>
    <submittedName>
        <fullName evidence="2">Uncharacterized protein</fullName>
    </submittedName>
</protein>
<feature type="region of interest" description="Disordered" evidence="1">
    <location>
        <begin position="1"/>
        <end position="353"/>
    </location>
</feature>
<evidence type="ECO:0000313" key="3">
    <source>
        <dbReference type="Proteomes" id="UP000284706"/>
    </source>
</evidence>
<feature type="compositionally biased region" description="Basic and acidic residues" evidence="1">
    <location>
        <begin position="268"/>
        <end position="280"/>
    </location>
</feature>
<gene>
    <name evidence="2" type="ORF">CVT26_005458</name>
</gene>
<dbReference type="AlphaFoldDB" id="A0A409YT43"/>
<dbReference type="EMBL" id="NHYE01000369">
    <property type="protein sequence ID" value="PPR06172.1"/>
    <property type="molecule type" value="Genomic_DNA"/>
</dbReference>
<comment type="caution">
    <text evidence="2">The sequence shown here is derived from an EMBL/GenBank/DDBJ whole genome shotgun (WGS) entry which is preliminary data.</text>
</comment>
<sequence length="353" mass="38316">MLRREYGIATPSSLAPPVHAEDVQPNEAIDRKRGRNLPPSIKPTAPPTIHSSGGQYRGGFRARGAVGGWRNVGQRGGSHVAQNSTAMPRNSSWRGQGSNWHGIGHSGARPRMEDKFAMPNESSDSGWPRRVSSNFNSTGNGTVNRAAIGVPPGPSVTSVLPIPTGPRSLQSRTQPPSPRLRSPPPSSTPTSPRFKRRKLEQDQAGQPVQRAGNELENAQPAQAACSTASTLVPVKSISLVTPTPPILPVKRERSPTPALHPLSIQTKVKKEEERPVKLESDPSPEFRPSQTLRQAPGSSKVKQEEPLPVPPALDRRKIQPPSTTPIKQERLSPTPPPQRRLITESCNFYPFPE</sequence>
<accession>A0A409YT43</accession>
<organism evidence="2 3">
    <name type="scientific">Gymnopilus dilepis</name>
    <dbReference type="NCBI Taxonomy" id="231916"/>
    <lineage>
        <taxon>Eukaryota</taxon>
        <taxon>Fungi</taxon>
        <taxon>Dikarya</taxon>
        <taxon>Basidiomycota</taxon>
        <taxon>Agaricomycotina</taxon>
        <taxon>Agaricomycetes</taxon>
        <taxon>Agaricomycetidae</taxon>
        <taxon>Agaricales</taxon>
        <taxon>Agaricineae</taxon>
        <taxon>Hymenogastraceae</taxon>
        <taxon>Gymnopilus</taxon>
    </lineage>
</organism>
<name>A0A409YT43_9AGAR</name>
<proteinExistence type="predicted"/>
<dbReference type="InParanoid" id="A0A409YT43"/>
<evidence type="ECO:0000313" key="2">
    <source>
        <dbReference type="EMBL" id="PPR06172.1"/>
    </source>
</evidence>
<evidence type="ECO:0000256" key="1">
    <source>
        <dbReference type="SAM" id="MobiDB-lite"/>
    </source>
</evidence>
<keyword evidence="3" id="KW-1185">Reference proteome</keyword>
<dbReference type="Proteomes" id="UP000284706">
    <property type="component" value="Unassembled WGS sequence"/>
</dbReference>
<feature type="compositionally biased region" description="Polar residues" evidence="1">
    <location>
        <begin position="80"/>
        <end position="99"/>
    </location>
</feature>
<feature type="compositionally biased region" description="Polar residues" evidence="1">
    <location>
        <begin position="120"/>
        <end position="143"/>
    </location>
</feature>
<feature type="non-terminal residue" evidence="2">
    <location>
        <position position="353"/>
    </location>
</feature>
<feature type="compositionally biased region" description="Polar residues" evidence="1">
    <location>
        <begin position="288"/>
        <end position="297"/>
    </location>
</feature>
<feature type="compositionally biased region" description="Pro residues" evidence="1">
    <location>
        <begin position="175"/>
        <end position="187"/>
    </location>
</feature>